<name>A0A9X3CT95_9VIBR</name>
<organism evidence="4 5">
    <name type="scientific">Vibrio qingdaonensis</name>
    <dbReference type="NCBI Taxonomy" id="2829491"/>
    <lineage>
        <taxon>Bacteria</taxon>
        <taxon>Pseudomonadati</taxon>
        <taxon>Pseudomonadota</taxon>
        <taxon>Gammaproteobacteria</taxon>
        <taxon>Vibrionales</taxon>
        <taxon>Vibrionaceae</taxon>
        <taxon>Vibrio</taxon>
    </lineage>
</organism>
<feature type="active site" evidence="3">
    <location>
        <position position="45"/>
    </location>
</feature>
<evidence type="ECO:0000256" key="3">
    <source>
        <dbReference type="PIRSR" id="PIRSR016184-1"/>
    </source>
</evidence>
<comment type="similarity">
    <text evidence="1">Belongs to the PhzF family.</text>
</comment>
<sequence>MVTIYVVDAFTSEPNTGNRAGVVLDANQLTTQEMQYIAAFTGYSETAFVLSPKDQSHDVYVRYFTPTNEVPICGHATIATHFLRASTGHLSDYPLIAKTGAGNLPVSISGSPKDILVKMTQGRVEFLPPFSQNQRNGLANALGISVSDFAELPIQIVSTGHSKVMVPMLSRKKLDGLTPDNEKLKALSDEIGCNGFFPFFLEGSKQKPITYGRMFAPAIGINEDPVTGNANGPAGAYLVQHSLIECNSKACYWGYQGLAIGKPGRVLVSVEKTDTQLLVSIAGQAVLVGKRVAELSLKPVKLLRT</sequence>
<keyword evidence="5" id="KW-1185">Reference proteome</keyword>
<dbReference type="PIRSF" id="PIRSF016184">
    <property type="entry name" value="PhzC_PhzF"/>
    <property type="match status" value="1"/>
</dbReference>
<dbReference type="SUPFAM" id="SSF54506">
    <property type="entry name" value="Diaminopimelate epimerase-like"/>
    <property type="match status" value="1"/>
</dbReference>
<gene>
    <name evidence="4" type="ORF">MD535_24280</name>
</gene>
<dbReference type="Proteomes" id="UP001155587">
    <property type="component" value="Unassembled WGS sequence"/>
</dbReference>
<dbReference type="PANTHER" id="PTHR13774">
    <property type="entry name" value="PHENAZINE BIOSYNTHESIS PROTEIN"/>
    <property type="match status" value="1"/>
</dbReference>
<proteinExistence type="inferred from homology"/>
<evidence type="ECO:0000256" key="2">
    <source>
        <dbReference type="ARBA" id="ARBA00023235"/>
    </source>
</evidence>
<dbReference type="RefSeq" id="WP_237300815.1">
    <property type="nucleotide sequence ID" value="NZ_JAKRRY010000063.1"/>
</dbReference>
<protein>
    <submittedName>
        <fullName evidence="4">PhzF family isomerase</fullName>
    </submittedName>
</protein>
<dbReference type="Gene3D" id="3.10.310.10">
    <property type="entry name" value="Diaminopimelate Epimerase, Chain A, domain 1"/>
    <property type="match status" value="2"/>
</dbReference>
<dbReference type="PANTHER" id="PTHR13774:SF39">
    <property type="entry name" value="BIOSYNTHESIS PROTEIN, PUTATIVE-RELATED"/>
    <property type="match status" value="1"/>
</dbReference>
<reference evidence="4" key="1">
    <citation type="submission" date="2022-02" db="EMBL/GenBank/DDBJ databases">
        <title>Vibrio sp. nov, a new bacterium isolated from seawater.</title>
        <authorList>
            <person name="Yuan Y."/>
        </authorList>
    </citation>
    <scope>NUCLEOTIDE SEQUENCE</scope>
    <source>
        <strain evidence="4">ZSDZ65</strain>
    </source>
</reference>
<evidence type="ECO:0000256" key="1">
    <source>
        <dbReference type="ARBA" id="ARBA00008270"/>
    </source>
</evidence>
<dbReference type="Pfam" id="PF02567">
    <property type="entry name" value="PhzC-PhzF"/>
    <property type="match status" value="1"/>
</dbReference>
<dbReference type="EMBL" id="JAKRRY010000063">
    <property type="protein sequence ID" value="MCW8349111.1"/>
    <property type="molecule type" value="Genomic_DNA"/>
</dbReference>
<accession>A0A9X3CT95</accession>
<evidence type="ECO:0000313" key="5">
    <source>
        <dbReference type="Proteomes" id="UP001155587"/>
    </source>
</evidence>
<dbReference type="AlphaFoldDB" id="A0A9X3CT95"/>
<keyword evidence="2 4" id="KW-0413">Isomerase</keyword>
<dbReference type="NCBIfam" id="NF007625">
    <property type="entry name" value="PRK10281.1"/>
    <property type="match status" value="1"/>
</dbReference>
<dbReference type="GO" id="GO:0016853">
    <property type="term" value="F:isomerase activity"/>
    <property type="evidence" value="ECO:0007669"/>
    <property type="project" value="UniProtKB-KW"/>
</dbReference>
<evidence type="ECO:0000313" key="4">
    <source>
        <dbReference type="EMBL" id="MCW8349111.1"/>
    </source>
</evidence>
<dbReference type="GO" id="GO:0005737">
    <property type="term" value="C:cytoplasm"/>
    <property type="evidence" value="ECO:0007669"/>
    <property type="project" value="TreeGrafter"/>
</dbReference>
<comment type="caution">
    <text evidence="4">The sequence shown here is derived from an EMBL/GenBank/DDBJ whole genome shotgun (WGS) entry which is preliminary data.</text>
</comment>
<dbReference type="InterPro" id="IPR003719">
    <property type="entry name" value="Phenazine_PhzF-like"/>
</dbReference>
<dbReference type="NCBIfam" id="TIGR00654">
    <property type="entry name" value="PhzF_family"/>
    <property type="match status" value="1"/>
</dbReference>